<evidence type="ECO:0000256" key="1">
    <source>
        <dbReference type="SAM" id="Phobius"/>
    </source>
</evidence>
<feature type="domain" description="Aerotolerance regulator N-terminal" evidence="2">
    <location>
        <begin position="1"/>
        <end position="76"/>
    </location>
</feature>
<evidence type="ECO:0000313" key="3">
    <source>
        <dbReference type="EMBL" id="MFD2790379.1"/>
    </source>
</evidence>
<evidence type="ECO:0000259" key="2">
    <source>
        <dbReference type="Pfam" id="PF07584"/>
    </source>
</evidence>
<name>A0ABW5VHI6_9FLAO</name>
<feature type="transmembrane region" description="Helical" evidence="1">
    <location>
        <begin position="56"/>
        <end position="78"/>
    </location>
</feature>
<keyword evidence="1" id="KW-0812">Transmembrane</keyword>
<dbReference type="RefSeq" id="WP_251805609.1">
    <property type="nucleotide sequence ID" value="NZ_CP166679.1"/>
</dbReference>
<evidence type="ECO:0000313" key="4">
    <source>
        <dbReference type="Proteomes" id="UP001597532"/>
    </source>
</evidence>
<dbReference type="InterPro" id="IPR029062">
    <property type="entry name" value="Class_I_gatase-like"/>
</dbReference>
<organism evidence="3 4">
    <name type="scientific">Arenibacter antarcticus</name>
    <dbReference type="NCBI Taxonomy" id="2040469"/>
    <lineage>
        <taxon>Bacteria</taxon>
        <taxon>Pseudomonadati</taxon>
        <taxon>Bacteroidota</taxon>
        <taxon>Flavobacteriia</taxon>
        <taxon>Flavobacteriales</taxon>
        <taxon>Flavobacteriaceae</taxon>
        <taxon>Arenibacter</taxon>
    </lineage>
</organism>
<feature type="transmembrane region" description="Helical" evidence="1">
    <location>
        <begin position="6"/>
        <end position="24"/>
    </location>
</feature>
<dbReference type="PANTHER" id="PTHR37464:SF1">
    <property type="entry name" value="BLL2463 PROTEIN"/>
    <property type="match status" value="1"/>
</dbReference>
<proteinExistence type="predicted"/>
<keyword evidence="4" id="KW-1185">Reference proteome</keyword>
<dbReference type="NCBIfam" id="TIGR02226">
    <property type="entry name" value="two_anch"/>
    <property type="match status" value="1"/>
</dbReference>
<dbReference type="EMBL" id="JBHUOK010000030">
    <property type="protein sequence ID" value="MFD2790379.1"/>
    <property type="molecule type" value="Genomic_DNA"/>
</dbReference>
<dbReference type="InterPro" id="IPR024163">
    <property type="entry name" value="Aerotolerance_reg_N"/>
</dbReference>
<dbReference type="Pfam" id="PF07584">
    <property type="entry name" value="BatA"/>
    <property type="match status" value="1"/>
</dbReference>
<comment type="caution">
    <text evidence="3">The sequence shown here is derived from an EMBL/GenBank/DDBJ whole genome shotgun (WGS) entry which is preliminary data.</text>
</comment>
<dbReference type="Proteomes" id="UP001597532">
    <property type="component" value="Unassembled WGS sequence"/>
</dbReference>
<feature type="transmembrane region" description="Helical" evidence="1">
    <location>
        <begin position="617"/>
        <end position="635"/>
    </location>
</feature>
<dbReference type="PANTHER" id="PTHR37464">
    <property type="entry name" value="BLL2463 PROTEIN"/>
    <property type="match status" value="1"/>
</dbReference>
<gene>
    <name evidence="3" type="ORF">ACFS1K_11440</name>
</gene>
<reference evidence="4" key="1">
    <citation type="journal article" date="2019" name="Int. J. Syst. Evol. Microbiol.">
        <title>The Global Catalogue of Microorganisms (GCM) 10K type strain sequencing project: providing services to taxonomists for standard genome sequencing and annotation.</title>
        <authorList>
            <consortium name="The Broad Institute Genomics Platform"/>
            <consortium name="The Broad Institute Genome Sequencing Center for Infectious Disease"/>
            <person name="Wu L."/>
            <person name="Ma J."/>
        </authorList>
    </citation>
    <scope>NUCLEOTIDE SEQUENCE [LARGE SCALE GENOMIC DNA]</scope>
    <source>
        <strain evidence="4">KCTC 52924</strain>
    </source>
</reference>
<dbReference type="InterPro" id="IPR011933">
    <property type="entry name" value="Double_TM_dom"/>
</dbReference>
<accession>A0ABW5VHI6</accession>
<protein>
    <submittedName>
        <fullName evidence="3">BatA domain-containing protein</fullName>
    </submittedName>
</protein>
<keyword evidence="1" id="KW-0472">Membrane</keyword>
<dbReference type="SUPFAM" id="SSF52317">
    <property type="entry name" value="Class I glutamine amidotransferase-like"/>
    <property type="match status" value="1"/>
</dbReference>
<sequence>MLFKHPDLLWLLFLLLIPVVIHLFQLRRFTKTPFTNVKFLKKVIAESRKSNVLKKWLLLFTRLLLLIALILAFAQPFVSGKSALKNSQIVLYLDNSFSMQAASETGTLMENMVQELLRSIPTERSFTLFTNDNLFRDVKTSDIKNDLLALPYTGNQLTLEEIYLKAKSLYLDRQNSENDLILISDFQSHVSVQPTDTLVDINLHLVRAHSKNLINVAIDTLYTKQATPETLHLICELSSSDKWEDLPVSLFNGDKLIAKTSAVFNENHKSTIAFTLPSNKVINGKISISDQGLEYDNHLYFAINKKEKIKVLSISEEKNQFLNRIFREDEFLYTDFLLKSLNYGILDSQNLIILNELKVIPIALQNTLRSFVDNGGEVVIIPHLDADLDNYNLLVTNFSNTSLVAGMLGERKISTISFEHPLYEHVFEEKVINFQYPSLQKYYKIKSNLPQLLSLDNGDPFLVAAQGVYLFTAPISLENSNFTRSPLIVPTFYNMGWNSLKLSRYYELIGQKTIVDLPVVLERNKIIKVSNNNMEFIPYQQTYANKTTLTFEEIPTTAGNYNIREGDNTMALISFNNLRKESNLNYLNLNDLPASSVNDSVERVFNKIENDTSINELWKWFVILALAFILIEVLIQKYLK</sequence>
<keyword evidence="1" id="KW-1133">Transmembrane helix</keyword>